<keyword evidence="2" id="KW-0808">Transferase</keyword>
<accession>A0A157S725</accession>
<dbReference type="PANTHER" id="PTHR43736">
    <property type="entry name" value="ADP-RIBOSE PYROPHOSPHATASE"/>
    <property type="match status" value="1"/>
</dbReference>
<dbReference type="CDD" id="cd18873">
    <property type="entry name" value="NUDIX_NadM_like"/>
    <property type="match status" value="1"/>
</dbReference>
<feature type="domain" description="Nudix hydrolase" evidence="1">
    <location>
        <begin position="30"/>
        <end position="157"/>
    </location>
</feature>
<reference evidence="2 3" key="1">
    <citation type="submission" date="2016-04" db="EMBL/GenBank/DDBJ databases">
        <authorList>
            <consortium name="Pathogen Informatics"/>
        </authorList>
    </citation>
    <scope>NUCLEOTIDE SEQUENCE [LARGE SCALE GENOMIC DNA]</scope>
    <source>
        <strain evidence="2 3">H050680373</strain>
    </source>
</reference>
<dbReference type="SUPFAM" id="SSF46785">
    <property type="entry name" value="Winged helix' DNA-binding domain"/>
    <property type="match status" value="1"/>
</dbReference>
<dbReference type="AlphaFoldDB" id="A0A157S725"/>
<dbReference type="Gene3D" id="3.90.79.10">
    <property type="entry name" value="Nucleoside Triphosphate Pyrophosphohydrolase"/>
    <property type="match status" value="1"/>
</dbReference>
<proteinExistence type="predicted"/>
<dbReference type="Gene3D" id="1.10.10.10">
    <property type="entry name" value="Winged helix-like DNA-binding domain superfamily/Winged helix DNA-binding domain"/>
    <property type="match status" value="1"/>
</dbReference>
<dbReference type="InterPro" id="IPR036390">
    <property type="entry name" value="WH_DNA-bd_sf"/>
</dbReference>
<sequence>MTKALPPAESSATSAAAPAAAHAAAPGIICTVDVVLLTLRDRALHVVLLKRRGEPYAGALALPGGYIHPEEDATAWDAAARMLREKTGIVSPYLEQLATYSGRQRDPRGWSMSVVYYALVPDELLPHDGDGLSVVPVAELPELPFDHAEIVQLAVSRVRAKSQYSSLPVYLCGERITLPQLQAVYEAVLGEPINKVSFRRKVEELGMLEPVEGELVTGAAHRPAQVYRLRPAFRRELSTVQRGLNA</sequence>
<dbReference type="STRING" id="288768.SAMEA3906486_00834"/>
<dbReference type="Pfam" id="PF21906">
    <property type="entry name" value="WHD_NrtR"/>
    <property type="match status" value="1"/>
</dbReference>
<dbReference type="GO" id="GO:0016779">
    <property type="term" value="F:nucleotidyltransferase activity"/>
    <property type="evidence" value="ECO:0007669"/>
    <property type="project" value="UniProtKB-KW"/>
</dbReference>
<keyword evidence="3" id="KW-1185">Reference proteome</keyword>
<dbReference type="EMBL" id="FKIF01000002">
    <property type="protein sequence ID" value="SAI66195.1"/>
    <property type="molecule type" value="Genomic_DNA"/>
</dbReference>
<dbReference type="PANTHER" id="PTHR43736:SF4">
    <property type="entry name" value="SLR1690 PROTEIN"/>
    <property type="match status" value="1"/>
</dbReference>
<dbReference type="SUPFAM" id="SSF55811">
    <property type="entry name" value="Nudix"/>
    <property type="match status" value="1"/>
</dbReference>
<gene>
    <name evidence="2" type="ORF">SAMEA3906486_00834</name>
</gene>
<dbReference type="InterPro" id="IPR015797">
    <property type="entry name" value="NUDIX_hydrolase-like_dom_sf"/>
</dbReference>
<dbReference type="InterPro" id="IPR000086">
    <property type="entry name" value="NUDIX_hydrolase_dom"/>
</dbReference>
<protein>
    <submittedName>
        <fullName evidence="2">Bifunctional nicotinamide mononucleotide adenylyltransferase/ADP-ribose pyrophosphatase</fullName>
    </submittedName>
</protein>
<dbReference type="PROSITE" id="PS51462">
    <property type="entry name" value="NUDIX"/>
    <property type="match status" value="1"/>
</dbReference>
<keyword evidence="2" id="KW-0548">Nucleotidyltransferase</keyword>
<dbReference type="Pfam" id="PF00293">
    <property type="entry name" value="NUDIX"/>
    <property type="match status" value="1"/>
</dbReference>
<dbReference type="InterPro" id="IPR036388">
    <property type="entry name" value="WH-like_DNA-bd_sf"/>
</dbReference>
<dbReference type="RefSeq" id="WP_082852883.1">
    <property type="nucleotide sequence ID" value="NZ_FKIF01000002.1"/>
</dbReference>
<evidence type="ECO:0000259" key="1">
    <source>
        <dbReference type="PROSITE" id="PS51462"/>
    </source>
</evidence>
<dbReference type="OrthoDB" id="5417595at2"/>
<organism evidence="2 3">
    <name type="scientific">Bordetella ansorpii</name>
    <dbReference type="NCBI Taxonomy" id="288768"/>
    <lineage>
        <taxon>Bacteria</taxon>
        <taxon>Pseudomonadati</taxon>
        <taxon>Pseudomonadota</taxon>
        <taxon>Betaproteobacteria</taxon>
        <taxon>Burkholderiales</taxon>
        <taxon>Alcaligenaceae</taxon>
        <taxon>Bordetella</taxon>
    </lineage>
</organism>
<evidence type="ECO:0000313" key="2">
    <source>
        <dbReference type="EMBL" id="SAI66195.1"/>
    </source>
</evidence>
<dbReference type="Proteomes" id="UP000076848">
    <property type="component" value="Unassembled WGS sequence"/>
</dbReference>
<name>A0A157S725_9BORD</name>
<dbReference type="InterPro" id="IPR054105">
    <property type="entry name" value="WHD_NrtR"/>
</dbReference>
<evidence type="ECO:0000313" key="3">
    <source>
        <dbReference type="Proteomes" id="UP000076848"/>
    </source>
</evidence>